<dbReference type="InterPro" id="IPR000914">
    <property type="entry name" value="SBP_5_dom"/>
</dbReference>
<dbReference type="EMBL" id="JAVAMP010000001">
    <property type="protein sequence ID" value="MDP5273346.1"/>
    <property type="molecule type" value="Genomic_DNA"/>
</dbReference>
<comment type="caution">
    <text evidence="3">The sequence shown here is derived from an EMBL/GenBank/DDBJ whole genome shotgun (WGS) entry which is preliminary data.</text>
</comment>
<reference evidence="3 4" key="1">
    <citation type="submission" date="2023-08" db="EMBL/GenBank/DDBJ databases">
        <authorList>
            <person name="Park J.-S."/>
        </authorList>
    </citation>
    <scope>NUCLEOTIDE SEQUENCE [LARGE SCALE GENOMIC DNA]</scope>
    <source>
        <strain evidence="3 4">2205SS18-9</strain>
    </source>
</reference>
<accession>A0ABT9IVF7</accession>
<dbReference type="PROSITE" id="PS51257">
    <property type="entry name" value="PROKAR_LIPOPROTEIN"/>
    <property type="match status" value="1"/>
</dbReference>
<proteinExistence type="predicted"/>
<feature type="region of interest" description="Disordered" evidence="1">
    <location>
        <begin position="30"/>
        <end position="62"/>
    </location>
</feature>
<dbReference type="PANTHER" id="PTHR30290:SF79">
    <property type="entry name" value="DIPEPTIDE-BINDING PROTEIN DPPE"/>
    <property type="match status" value="1"/>
</dbReference>
<dbReference type="Proteomes" id="UP001231941">
    <property type="component" value="Unassembled WGS sequence"/>
</dbReference>
<dbReference type="InterPro" id="IPR039424">
    <property type="entry name" value="SBP_5"/>
</dbReference>
<evidence type="ECO:0000313" key="4">
    <source>
        <dbReference type="Proteomes" id="UP001231941"/>
    </source>
</evidence>
<dbReference type="PANTHER" id="PTHR30290">
    <property type="entry name" value="PERIPLASMIC BINDING COMPONENT OF ABC TRANSPORTER"/>
    <property type="match status" value="1"/>
</dbReference>
<feature type="domain" description="Solute-binding protein family 5" evidence="2">
    <location>
        <begin position="111"/>
        <end position="481"/>
    </location>
</feature>
<dbReference type="Pfam" id="PF00496">
    <property type="entry name" value="SBP_bac_5"/>
    <property type="match status" value="1"/>
</dbReference>
<keyword evidence="4" id="KW-1185">Reference proteome</keyword>
<dbReference type="Gene3D" id="3.40.190.10">
    <property type="entry name" value="Periplasmic binding protein-like II"/>
    <property type="match status" value="1"/>
</dbReference>
<dbReference type="PIRSF" id="PIRSF002741">
    <property type="entry name" value="MppA"/>
    <property type="match status" value="1"/>
</dbReference>
<evidence type="ECO:0000313" key="3">
    <source>
        <dbReference type="EMBL" id="MDP5273346.1"/>
    </source>
</evidence>
<gene>
    <name evidence="3" type="ORF">Q5Y73_04465</name>
</gene>
<organism evidence="3 4">
    <name type="scientific">Chengkuizengella axinellae</name>
    <dbReference type="NCBI Taxonomy" id="3064388"/>
    <lineage>
        <taxon>Bacteria</taxon>
        <taxon>Bacillati</taxon>
        <taxon>Bacillota</taxon>
        <taxon>Bacilli</taxon>
        <taxon>Bacillales</taxon>
        <taxon>Paenibacillaceae</taxon>
        <taxon>Chengkuizengella</taxon>
    </lineage>
</organism>
<dbReference type="Gene3D" id="3.10.105.10">
    <property type="entry name" value="Dipeptide-binding Protein, Domain 3"/>
    <property type="match status" value="1"/>
</dbReference>
<feature type="compositionally biased region" description="Acidic residues" evidence="1">
    <location>
        <begin position="30"/>
        <end position="52"/>
    </location>
</feature>
<name>A0ABT9IVF7_9BACL</name>
<dbReference type="SUPFAM" id="SSF53850">
    <property type="entry name" value="Periplasmic binding protein-like II"/>
    <property type="match status" value="1"/>
</dbReference>
<dbReference type="Gene3D" id="3.90.76.10">
    <property type="entry name" value="Dipeptide-binding Protein, Domain 1"/>
    <property type="match status" value="1"/>
</dbReference>
<evidence type="ECO:0000256" key="1">
    <source>
        <dbReference type="SAM" id="MobiDB-lite"/>
    </source>
</evidence>
<sequence>MMKKGFKLSLLAVLGLVFVMGMVLIGCTDETADPVDDEPVEDQDNSTEDEPKDEPADNPPVEEKVFRASFASEPPSLDPGQATDTTSSTVLRGVFEGLTRVTPNGTELAGAESYEISDDYLTYTFTLRDHNWTNGDAVTAHDYEYAWKRVLNPEFAADYAYQLYYIKNAEAANTGEGSLDDVGVKALDDKTLEVTLENPTAYIMDLFAFTTYKPVNKKVVEANANWSNDAGELYVSNGPYKLDVWEHGNEVQLVKNEGYWDADTVQLDRIIYAVVEDEGTVLALYEDGELDWAGSPFSSLPTDALPVLKDQGLLTTQIRTGTYMYLFNVEKEPFNNKKIRQALSYAIHRQTIIDNVSQGEQIPAMGLVPANMELVKEPYFPDNNVEQAKQLFNEALAELGYASAEDLPPIVLSHNTSEGHQKIAQAVQEQWRQAFGIEVTLENAEWGVYLDQLDAGDFQIGRYGWIGDFNDPINFLEIFKEIGGNNKTNWHNEEYASLLDKSYSEGDVAVRTQLLKDAEAIFMDEMPVAPFYYYTFNYVYNPQIKDIFLDSLGNTDLKWAYVE</sequence>
<dbReference type="CDD" id="cd08504">
    <property type="entry name" value="PBP2_OppA"/>
    <property type="match status" value="1"/>
</dbReference>
<evidence type="ECO:0000259" key="2">
    <source>
        <dbReference type="Pfam" id="PF00496"/>
    </source>
</evidence>
<protein>
    <submittedName>
        <fullName evidence="3">Peptide ABC transporter substrate-binding protein</fullName>
    </submittedName>
</protein>
<dbReference type="InterPro" id="IPR030678">
    <property type="entry name" value="Peptide/Ni-bd"/>
</dbReference>